<proteinExistence type="predicted"/>
<dbReference type="Proteomes" id="UP001469365">
    <property type="component" value="Unassembled WGS sequence"/>
</dbReference>
<keyword evidence="1" id="KW-0812">Transmembrane</keyword>
<dbReference type="RefSeq" id="WP_341416712.1">
    <property type="nucleotide sequence ID" value="NZ_JBBPCC010000010.1"/>
</dbReference>
<accession>A0ABU9DL81</accession>
<dbReference type="InterPro" id="IPR039476">
    <property type="entry name" value="P2CMN_synthase_LarB"/>
</dbReference>
<organism evidence="3 4">
    <name type="scientific">Paenibacillus filicis</name>
    <dbReference type="NCBI Taxonomy" id="669464"/>
    <lineage>
        <taxon>Bacteria</taxon>
        <taxon>Bacillati</taxon>
        <taxon>Bacillota</taxon>
        <taxon>Bacilli</taxon>
        <taxon>Bacillales</taxon>
        <taxon>Paenibacillaceae</taxon>
        <taxon>Paenibacillus</taxon>
    </lineage>
</organism>
<dbReference type="PANTHER" id="PTHR43064:SF1">
    <property type="entry name" value="SLL1489 PROTEIN"/>
    <property type="match status" value="1"/>
</dbReference>
<evidence type="ECO:0000313" key="3">
    <source>
        <dbReference type="EMBL" id="MEK8129605.1"/>
    </source>
</evidence>
<dbReference type="NCBIfam" id="NF033503">
    <property type="entry name" value="LarB"/>
    <property type="match status" value="1"/>
</dbReference>
<dbReference type="EMBL" id="JBBPCC010000010">
    <property type="protein sequence ID" value="MEK8129605.1"/>
    <property type="molecule type" value="Genomic_DNA"/>
</dbReference>
<protein>
    <submittedName>
        <fullName evidence="3">Nickel pincer cofactor biosynthesis protein LarB</fullName>
    </submittedName>
</protein>
<keyword evidence="4" id="KW-1185">Reference proteome</keyword>
<reference evidence="3 4" key="1">
    <citation type="submission" date="2024-04" db="EMBL/GenBank/DDBJ databases">
        <title>draft genome sequnece of Paenibacillus filicis.</title>
        <authorList>
            <person name="Kim D.-U."/>
        </authorList>
    </citation>
    <scope>NUCLEOTIDE SEQUENCE [LARGE SCALE GENOMIC DNA]</scope>
    <source>
        <strain evidence="3 4">KACC14197</strain>
    </source>
</reference>
<comment type="caution">
    <text evidence="3">The sequence shown here is derived from an EMBL/GenBank/DDBJ whole genome shotgun (WGS) entry which is preliminary data.</text>
</comment>
<dbReference type="SUPFAM" id="SSF52255">
    <property type="entry name" value="N5-CAIR mutase (phosphoribosylaminoimidazole carboxylase, PurE)"/>
    <property type="match status" value="1"/>
</dbReference>
<sequence length="302" mass="31764">MMNVDHILKLVQSGDLDVAEAKRLLEEERAASSVKTRDVLETESGTVSAAVPLLPYEVVPQTTAVSVSSTDIDDSLIYAQLDVRRADRTGFPEIVYGEGKTAEQVAAIMERLVQHNGRALATRVSGDKAVTLLEQLPGAVYHADARALVWNRQTDSPGDNSTPAGGFIAVVCAGTSDVPVAEEAAITAEYLGSRVERIYDVGVAGIHRLFRRLPLIRQADAIVVAAGMEGALVSVIGGLVSVPIIAVPTSVGYGASFQGVAALLAMLNACAPGISVVNIDNGFGAGYNAALIVKNQTKRDER</sequence>
<dbReference type="InterPro" id="IPR000031">
    <property type="entry name" value="PurE_dom"/>
</dbReference>
<feature type="domain" description="PurE" evidence="2">
    <location>
        <begin position="166"/>
        <end position="298"/>
    </location>
</feature>
<dbReference type="PANTHER" id="PTHR43064">
    <property type="entry name" value="PHOSPHORIBOSYLAMINOIMIDAZOLE CARBOXYLASE-RELATED"/>
    <property type="match status" value="1"/>
</dbReference>
<keyword evidence="1" id="KW-0472">Membrane</keyword>
<evidence type="ECO:0000313" key="4">
    <source>
        <dbReference type="Proteomes" id="UP001469365"/>
    </source>
</evidence>
<dbReference type="Pfam" id="PF00731">
    <property type="entry name" value="AIRC"/>
    <property type="match status" value="1"/>
</dbReference>
<gene>
    <name evidence="3" type="primary">larB</name>
    <name evidence="3" type="ORF">WMW72_16990</name>
</gene>
<feature type="transmembrane region" description="Helical" evidence="1">
    <location>
        <begin position="221"/>
        <end position="245"/>
    </location>
</feature>
<evidence type="ECO:0000259" key="2">
    <source>
        <dbReference type="SMART" id="SM01001"/>
    </source>
</evidence>
<dbReference type="Gene3D" id="3.40.50.1970">
    <property type="match status" value="1"/>
</dbReference>
<keyword evidence="1" id="KW-1133">Transmembrane helix</keyword>
<feature type="transmembrane region" description="Helical" evidence="1">
    <location>
        <begin position="251"/>
        <end position="271"/>
    </location>
</feature>
<name>A0ABU9DL81_9BACL</name>
<evidence type="ECO:0000256" key="1">
    <source>
        <dbReference type="SAM" id="Phobius"/>
    </source>
</evidence>
<dbReference type="SMART" id="SM01001">
    <property type="entry name" value="AIRC"/>
    <property type="match status" value="1"/>
</dbReference>